<keyword evidence="1" id="KW-0472">Membrane</keyword>
<dbReference type="AlphaFoldDB" id="A0A3B0V5B6"/>
<reference evidence="2" key="1">
    <citation type="submission" date="2018-06" db="EMBL/GenBank/DDBJ databases">
        <authorList>
            <person name="Zhirakovskaya E."/>
        </authorList>
    </citation>
    <scope>NUCLEOTIDE SEQUENCE</scope>
</reference>
<name>A0A3B0V5B6_9ZZZZ</name>
<organism evidence="2">
    <name type="scientific">hydrothermal vent metagenome</name>
    <dbReference type="NCBI Taxonomy" id="652676"/>
    <lineage>
        <taxon>unclassified sequences</taxon>
        <taxon>metagenomes</taxon>
        <taxon>ecological metagenomes</taxon>
    </lineage>
</organism>
<keyword evidence="1" id="KW-0812">Transmembrane</keyword>
<feature type="transmembrane region" description="Helical" evidence="1">
    <location>
        <begin position="7"/>
        <end position="30"/>
    </location>
</feature>
<gene>
    <name evidence="2" type="ORF">MNBD_CHLOROFLEXI01-3145</name>
</gene>
<dbReference type="EMBL" id="UOEU01000717">
    <property type="protein sequence ID" value="VAW38728.1"/>
    <property type="molecule type" value="Genomic_DNA"/>
</dbReference>
<sequence>MSRNTKIVVGIIAGIVGVCCLIGIAAVLILPRMASNFAESIDDPVAAAEVANSIVDYDLPSGYEEQGAVNLFGFRMAFITGRNEQSVIMLAEFPATLAGDEEQMQQQMQEAFANQSGGQNVNLEFVGNEQITINGADATLATYEGSDNEGNRLRQIIGVFETKDGSPGMLMIVGGQDGWDEDGISRFIDSLE</sequence>
<accession>A0A3B0V5B6</accession>
<protein>
    <submittedName>
        <fullName evidence="2">Uncharacterized protein</fullName>
    </submittedName>
</protein>
<proteinExistence type="predicted"/>
<evidence type="ECO:0000256" key="1">
    <source>
        <dbReference type="SAM" id="Phobius"/>
    </source>
</evidence>
<keyword evidence="1" id="KW-1133">Transmembrane helix</keyword>
<evidence type="ECO:0000313" key="2">
    <source>
        <dbReference type="EMBL" id="VAW38728.1"/>
    </source>
</evidence>